<comment type="similarity">
    <text evidence="1">Belongs to the TRIAP1/MDM35 family.</text>
</comment>
<dbReference type="GO" id="GO:0045332">
    <property type="term" value="P:phospholipid translocation"/>
    <property type="evidence" value="ECO:0007669"/>
    <property type="project" value="TreeGrafter"/>
</dbReference>
<evidence type="ECO:0000313" key="4">
    <source>
        <dbReference type="EMBL" id="CAD7400115.1"/>
    </source>
</evidence>
<name>A0A7R9CRM8_TIMCR</name>
<reference evidence="4" key="1">
    <citation type="submission" date="2020-11" db="EMBL/GenBank/DDBJ databases">
        <authorList>
            <person name="Tran Van P."/>
        </authorList>
    </citation>
    <scope>NUCLEOTIDE SEQUENCE</scope>
</reference>
<dbReference type="Pfam" id="PF05254">
    <property type="entry name" value="UPF0203"/>
    <property type="match status" value="1"/>
</dbReference>
<evidence type="ECO:0000256" key="3">
    <source>
        <dbReference type="ARBA" id="ARBA00023706"/>
    </source>
</evidence>
<dbReference type="EMBL" id="OC317991">
    <property type="protein sequence ID" value="CAD7400115.1"/>
    <property type="molecule type" value="Genomic_DNA"/>
</dbReference>
<dbReference type="GO" id="GO:0005829">
    <property type="term" value="C:cytosol"/>
    <property type="evidence" value="ECO:0007669"/>
    <property type="project" value="TreeGrafter"/>
</dbReference>
<comment type="catalytic activity">
    <reaction evidence="3">
        <text>a 1,2-diacyl-sn-glycero-3-phosphate(in) = a 1,2-diacyl-sn-glycero-3-phosphate(out)</text>
        <dbReference type="Rhea" id="RHEA:36435"/>
        <dbReference type="ChEBI" id="CHEBI:58608"/>
    </reaction>
</comment>
<dbReference type="PANTHER" id="PTHR46403">
    <property type="entry name" value="TP53-REGULATED INHIBITOR OF APOPTOSIS 1"/>
    <property type="match status" value="1"/>
</dbReference>
<sequence length="98" mass="11491">MKRDDQSATYKHDGLRIPMNSIDESCNDLKKQYDTCFMSWFKDEFMKGGTNDAKCAAYFKQYHQCIKKAMKEQHIDLKEIERDLLGTKNENQSSPKNS</sequence>
<dbReference type="GO" id="GO:0005758">
    <property type="term" value="C:mitochondrial intermembrane space"/>
    <property type="evidence" value="ECO:0007669"/>
    <property type="project" value="TreeGrafter"/>
</dbReference>
<dbReference type="AlphaFoldDB" id="A0A7R9CRM8"/>
<organism evidence="4">
    <name type="scientific">Timema cristinae</name>
    <name type="common">Walking stick</name>
    <dbReference type="NCBI Taxonomy" id="61476"/>
    <lineage>
        <taxon>Eukaryota</taxon>
        <taxon>Metazoa</taxon>
        <taxon>Ecdysozoa</taxon>
        <taxon>Arthropoda</taxon>
        <taxon>Hexapoda</taxon>
        <taxon>Insecta</taxon>
        <taxon>Pterygota</taxon>
        <taxon>Neoptera</taxon>
        <taxon>Polyneoptera</taxon>
        <taxon>Phasmatodea</taxon>
        <taxon>Timematodea</taxon>
        <taxon>Timematoidea</taxon>
        <taxon>Timematidae</taxon>
        <taxon>Timema</taxon>
    </lineage>
</organism>
<dbReference type="PROSITE" id="PS51808">
    <property type="entry name" value="CHCH"/>
    <property type="match status" value="1"/>
</dbReference>
<evidence type="ECO:0008006" key="5">
    <source>
        <dbReference type="Google" id="ProtNLM"/>
    </source>
</evidence>
<dbReference type="PANTHER" id="PTHR46403:SF1">
    <property type="entry name" value="TP53-REGULATED INHIBITOR OF APOPTOSIS 1"/>
    <property type="match status" value="1"/>
</dbReference>
<keyword evidence="2" id="KW-1015">Disulfide bond</keyword>
<dbReference type="GO" id="GO:1990050">
    <property type="term" value="F:phosphatidic acid transfer activity"/>
    <property type="evidence" value="ECO:0007669"/>
    <property type="project" value="TreeGrafter"/>
</dbReference>
<dbReference type="InterPro" id="IPR007918">
    <property type="entry name" value="MDM35_apoptosis"/>
</dbReference>
<evidence type="ECO:0000256" key="1">
    <source>
        <dbReference type="ARBA" id="ARBA00006196"/>
    </source>
</evidence>
<accession>A0A7R9CRM8</accession>
<evidence type="ECO:0000256" key="2">
    <source>
        <dbReference type="ARBA" id="ARBA00023157"/>
    </source>
</evidence>
<protein>
    <recommendedName>
        <fullName evidence="5">TP53-regulated inhibitor of apoptosis 1</fullName>
    </recommendedName>
</protein>
<dbReference type="GO" id="GO:0005634">
    <property type="term" value="C:nucleus"/>
    <property type="evidence" value="ECO:0007669"/>
    <property type="project" value="TreeGrafter"/>
</dbReference>
<proteinExistence type="inferred from homology"/>
<gene>
    <name evidence="4" type="ORF">TCEB3V08_LOCUS5342</name>
</gene>